<dbReference type="InterPro" id="IPR006699">
    <property type="entry name" value="GlpP"/>
</dbReference>
<dbReference type="SUPFAM" id="SSF110391">
    <property type="entry name" value="GlpP-like"/>
    <property type="match status" value="1"/>
</dbReference>
<proteinExistence type="predicted"/>
<dbReference type="Pfam" id="PF04309">
    <property type="entry name" value="G3P_antiterm"/>
    <property type="match status" value="1"/>
</dbReference>
<dbReference type="AlphaFoldDB" id="A0AAD1KPW8"/>
<dbReference type="Gene3D" id="3.20.20.70">
    <property type="entry name" value="Aldolase class I"/>
    <property type="match status" value="1"/>
</dbReference>
<dbReference type="GO" id="GO:0006355">
    <property type="term" value="P:regulation of DNA-templated transcription"/>
    <property type="evidence" value="ECO:0007669"/>
    <property type="project" value="InterPro"/>
</dbReference>
<name>A0AAD1KPW8_9ACTN</name>
<organism evidence="1 2">
    <name type="scientific">Cutibacterium modestum</name>
    <dbReference type="NCBI Taxonomy" id="2559073"/>
    <lineage>
        <taxon>Bacteria</taxon>
        <taxon>Bacillati</taxon>
        <taxon>Actinomycetota</taxon>
        <taxon>Actinomycetes</taxon>
        <taxon>Propionibacteriales</taxon>
        <taxon>Propionibacteriaceae</taxon>
        <taxon>Cutibacterium</taxon>
    </lineage>
</organism>
<dbReference type="RefSeq" id="WP_230845039.1">
    <property type="nucleotide sequence ID" value="NZ_AP024747.1"/>
</dbReference>
<evidence type="ECO:0000313" key="2">
    <source>
        <dbReference type="Proteomes" id="UP000825072"/>
    </source>
</evidence>
<reference evidence="1" key="1">
    <citation type="submission" date="2021-06" db="EMBL/GenBank/DDBJ databases">
        <title>Genome sequence of Cutibacterium modestum strain KB17-24694.</title>
        <authorList>
            <person name="Dekio I."/>
            <person name="Asahina A."/>
            <person name="Nishida M."/>
        </authorList>
    </citation>
    <scope>NUCLEOTIDE SEQUENCE</scope>
    <source>
        <strain evidence="1">KB17-24694</strain>
    </source>
</reference>
<evidence type="ECO:0000313" key="1">
    <source>
        <dbReference type="EMBL" id="BCY25459.1"/>
    </source>
</evidence>
<accession>A0AAD1KPW8</accession>
<dbReference type="Proteomes" id="UP000825072">
    <property type="component" value="Chromosome 1"/>
</dbReference>
<dbReference type="EMBL" id="AP024747">
    <property type="protein sequence ID" value="BCY25459.1"/>
    <property type="molecule type" value="Genomic_DNA"/>
</dbReference>
<gene>
    <name evidence="1" type="ORF">KB1_14490</name>
</gene>
<dbReference type="InterPro" id="IPR013785">
    <property type="entry name" value="Aldolase_TIM"/>
</dbReference>
<protein>
    <recommendedName>
        <fullName evidence="3">Glycerol-3-phosphate responsive antiterminator</fullName>
    </recommendedName>
</protein>
<sequence length="64" mass="7034">MEKLRTDAVEILPGPMAKGAYQSVRSTDPKRTVIAGGFIRSQTMVNDLFSAGFDAVTTSFRPLW</sequence>
<dbReference type="GeneID" id="92882121"/>
<dbReference type="GO" id="GO:0006071">
    <property type="term" value="P:glycerol metabolic process"/>
    <property type="evidence" value="ECO:0007669"/>
    <property type="project" value="InterPro"/>
</dbReference>
<evidence type="ECO:0008006" key="3">
    <source>
        <dbReference type="Google" id="ProtNLM"/>
    </source>
</evidence>